<proteinExistence type="inferred from homology"/>
<protein>
    <submittedName>
        <fullName evidence="3">Universal stress protein</fullName>
    </submittedName>
</protein>
<evidence type="ECO:0000313" key="4">
    <source>
        <dbReference type="Proteomes" id="UP000286716"/>
    </source>
</evidence>
<dbReference type="PRINTS" id="PR01438">
    <property type="entry name" value="UNVRSLSTRESS"/>
</dbReference>
<feature type="domain" description="UspA" evidence="2">
    <location>
        <begin position="148"/>
        <end position="269"/>
    </location>
</feature>
<comment type="caution">
    <text evidence="3">The sequence shown here is derived from an EMBL/GenBank/DDBJ whole genome shotgun (WGS) entry which is preliminary data.</text>
</comment>
<dbReference type="Pfam" id="PF00582">
    <property type="entry name" value="Usp"/>
    <property type="match status" value="2"/>
</dbReference>
<accession>A0A428W4Y1</accession>
<dbReference type="EMBL" id="QHHU01000061">
    <property type="protein sequence ID" value="RSM38148.1"/>
    <property type="molecule type" value="Genomic_DNA"/>
</dbReference>
<feature type="domain" description="UspA" evidence="2">
    <location>
        <begin position="7"/>
        <end position="140"/>
    </location>
</feature>
<dbReference type="AlphaFoldDB" id="A0A428W4Y1"/>
<evidence type="ECO:0000256" key="1">
    <source>
        <dbReference type="ARBA" id="ARBA00008791"/>
    </source>
</evidence>
<dbReference type="RefSeq" id="WP_020639776.1">
    <property type="nucleotide sequence ID" value="NZ_QHHU01000061.1"/>
</dbReference>
<organism evidence="3 4">
    <name type="scientific">Amycolatopsis balhimycina DSM 5908</name>
    <dbReference type="NCBI Taxonomy" id="1081091"/>
    <lineage>
        <taxon>Bacteria</taxon>
        <taxon>Bacillati</taxon>
        <taxon>Actinomycetota</taxon>
        <taxon>Actinomycetes</taxon>
        <taxon>Pseudonocardiales</taxon>
        <taxon>Pseudonocardiaceae</taxon>
        <taxon>Amycolatopsis</taxon>
    </lineage>
</organism>
<comment type="similarity">
    <text evidence="1">Belongs to the universal stress protein A family.</text>
</comment>
<dbReference type="PANTHER" id="PTHR46268:SF6">
    <property type="entry name" value="UNIVERSAL STRESS PROTEIN UP12"/>
    <property type="match status" value="1"/>
</dbReference>
<dbReference type="InterPro" id="IPR014729">
    <property type="entry name" value="Rossmann-like_a/b/a_fold"/>
</dbReference>
<dbReference type="InterPro" id="IPR006016">
    <property type="entry name" value="UspA"/>
</dbReference>
<gene>
    <name evidence="3" type="ORF">DMA12_34275</name>
</gene>
<dbReference type="Gene3D" id="3.40.50.620">
    <property type="entry name" value="HUPs"/>
    <property type="match status" value="2"/>
</dbReference>
<dbReference type="InterPro" id="IPR006015">
    <property type="entry name" value="Universal_stress_UspA"/>
</dbReference>
<name>A0A428W4Y1_AMYBA</name>
<sequence length="269" mass="27389">MSATTTRPVVAGVDASAASLAAIRWAAGEAAYRATTLQLLHACIFEGAPARAHDESELLLEHVHRALRRGAEIAREAAPGLQVETQVQVGLAVDLLVAGSAGAGLVVVGSHGLGGLRGALIGSVALRVAAEAACPVVVARGHSRPGGPVVVGLDATDSSEHALQFALDEASARRAPVLVVHAFPDGTDDIEQRGLEARVATWARKYPALEITARAVRDRIPSRALLHAAEDALLVVVGTRGRGPVAGGVLGSTGNALLAHAACPVAVVH</sequence>
<evidence type="ECO:0000313" key="3">
    <source>
        <dbReference type="EMBL" id="RSM38148.1"/>
    </source>
</evidence>
<evidence type="ECO:0000259" key="2">
    <source>
        <dbReference type="Pfam" id="PF00582"/>
    </source>
</evidence>
<dbReference type="Proteomes" id="UP000286716">
    <property type="component" value="Unassembled WGS sequence"/>
</dbReference>
<reference evidence="3 4" key="1">
    <citation type="submission" date="2018-05" db="EMBL/GenBank/DDBJ databases">
        <title>Evolution of GPA BGCs.</title>
        <authorList>
            <person name="Waglechner N."/>
            <person name="Wright G.D."/>
        </authorList>
    </citation>
    <scope>NUCLEOTIDE SEQUENCE [LARGE SCALE GENOMIC DNA]</scope>
    <source>
        <strain evidence="3 4">DSM 5908</strain>
    </source>
</reference>
<dbReference type="SUPFAM" id="SSF52402">
    <property type="entry name" value="Adenine nucleotide alpha hydrolases-like"/>
    <property type="match status" value="2"/>
</dbReference>
<dbReference type="PANTHER" id="PTHR46268">
    <property type="entry name" value="STRESS RESPONSE PROTEIN NHAX"/>
    <property type="match status" value="1"/>
</dbReference>
<dbReference type="OrthoDB" id="4931198at2"/>
<keyword evidence="4" id="KW-1185">Reference proteome</keyword>